<dbReference type="Proteomes" id="UP000008810">
    <property type="component" value="Chromosome 4"/>
</dbReference>
<feature type="region of interest" description="Disordered" evidence="1">
    <location>
        <begin position="230"/>
        <end position="296"/>
    </location>
</feature>
<dbReference type="AlphaFoldDB" id="A0A2K2CNT6"/>
<reference evidence="2 3" key="1">
    <citation type="journal article" date="2010" name="Nature">
        <title>Genome sequencing and analysis of the model grass Brachypodium distachyon.</title>
        <authorList>
            <consortium name="International Brachypodium Initiative"/>
        </authorList>
    </citation>
    <scope>NUCLEOTIDE SEQUENCE [LARGE SCALE GENOMIC DNA]</scope>
    <source>
        <strain evidence="2 3">Bd21</strain>
    </source>
</reference>
<feature type="region of interest" description="Disordered" evidence="1">
    <location>
        <begin position="1"/>
        <end position="90"/>
    </location>
</feature>
<reference evidence="2" key="2">
    <citation type="submission" date="2017-06" db="EMBL/GenBank/DDBJ databases">
        <title>WGS assembly of Brachypodium distachyon.</title>
        <authorList>
            <consortium name="The International Brachypodium Initiative"/>
            <person name="Lucas S."/>
            <person name="Harmon-Smith M."/>
            <person name="Lail K."/>
            <person name="Tice H."/>
            <person name="Grimwood J."/>
            <person name="Bruce D."/>
            <person name="Barry K."/>
            <person name="Shu S."/>
            <person name="Lindquist E."/>
            <person name="Wang M."/>
            <person name="Pitluck S."/>
            <person name="Vogel J.P."/>
            <person name="Garvin D.F."/>
            <person name="Mockler T.C."/>
            <person name="Schmutz J."/>
            <person name="Rokhsar D."/>
            <person name="Bevan M.W."/>
        </authorList>
    </citation>
    <scope>NUCLEOTIDE SEQUENCE</scope>
    <source>
        <strain evidence="2">Bd21</strain>
    </source>
</reference>
<keyword evidence="4" id="KW-1185">Reference proteome</keyword>
<reference evidence="3" key="3">
    <citation type="submission" date="2018-08" db="UniProtKB">
        <authorList>
            <consortium name="EnsemblPlants"/>
        </authorList>
    </citation>
    <scope>IDENTIFICATION</scope>
    <source>
        <strain evidence="3">cv. Bd21</strain>
    </source>
</reference>
<dbReference type="EMBL" id="CM000883">
    <property type="protein sequence ID" value="PNT63707.1"/>
    <property type="molecule type" value="Genomic_DNA"/>
</dbReference>
<protein>
    <submittedName>
        <fullName evidence="2 3">Uncharacterized protein</fullName>
    </submittedName>
</protein>
<evidence type="ECO:0000313" key="3">
    <source>
        <dbReference type="EnsemblPlants" id="PNT63707"/>
    </source>
</evidence>
<dbReference type="InParanoid" id="A0A2K2CNT6"/>
<evidence type="ECO:0000313" key="4">
    <source>
        <dbReference type="Proteomes" id="UP000008810"/>
    </source>
</evidence>
<evidence type="ECO:0000313" key="2">
    <source>
        <dbReference type="EMBL" id="PNT63707.1"/>
    </source>
</evidence>
<feature type="compositionally biased region" description="Low complexity" evidence="1">
    <location>
        <begin position="78"/>
        <end position="90"/>
    </location>
</feature>
<proteinExistence type="predicted"/>
<feature type="compositionally biased region" description="Low complexity" evidence="1">
    <location>
        <begin position="287"/>
        <end position="296"/>
    </location>
</feature>
<organism evidence="2">
    <name type="scientific">Brachypodium distachyon</name>
    <name type="common">Purple false brome</name>
    <name type="synonym">Trachynia distachya</name>
    <dbReference type="NCBI Taxonomy" id="15368"/>
    <lineage>
        <taxon>Eukaryota</taxon>
        <taxon>Viridiplantae</taxon>
        <taxon>Streptophyta</taxon>
        <taxon>Embryophyta</taxon>
        <taxon>Tracheophyta</taxon>
        <taxon>Spermatophyta</taxon>
        <taxon>Magnoliopsida</taxon>
        <taxon>Liliopsida</taxon>
        <taxon>Poales</taxon>
        <taxon>Poaceae</taxon>
        <taxon>BOP clade</taxon>
        <taxon>Pooideae</taxon>
        <taxon>Stipodae</taxon>
        <taxon>Brachypodieae</taxon>
        <taxon>Brachypodium</taxon>
    </lineage>
</organism>
<dbReference type="Gramene" id="PNT63707">
    <property type="protein sequence ID" value="PNT63707"/>
    <property type="gene ID" value="BRADI_4g20179v3"/>
</dbReference>
<accession>A0A2K2CNT6</accession>
<sequence>MSSGFSGEPLGRPGGRFWALPVDLTGDASDDEEATAGESSGDLAQVCATPASSQSRDLHSPAVPTISSREEATAEKMAVSSSSSASGLRAVSVRAPVQRDSCRSSPVLLPSTFLLDSFDASEWTTVLRRRRVAAASSSPQPRRFRCASPRGRAGDYSDFGYGGGRGGRGYDDGRAGGGYIGSRDGGYDDGRGGYDDGHGTGYGGSRGGGGYDSRGGGGYDGGGFHPGRWDSNYNDRNGGGGTSYHSKRRYEFRGGRGVGSRGRGASTGRGRGRGSAVGAKEHTAIQSSEVEAPAAATESTPAAAAISSSSARGASGALVVAAAVATAPCQTSTAMGVVAAPALVGASAAVPVTTGASTSAAATSAAAAAAVPAGTAPRAVSSLSAGHAASLPVVLAPAEGPFGTACGPISSSSSSGWGTRGSDGFASPFDWEGHGCGYPASSGCVKGEALLAAGWRWYLGISSIGLVGGVLVV</sequence>
<dbReference type="EnsemblPlants" id="PNT63707">
    <property type="protein sequence ID" value="PNT63707"/>
    <property type="gene ID" value="BRADI_4g20179v3"/>
</dbReference>
<feature type="compositionally biased region" description="Gly residues" evidence="1">
    <location>
        <begin position="255"/>
        <end position="275"/>
    </location>
</feature>
<evidence type="ECO:0000256" key="1">
    <source>
        <dbReference type="SAM" id="MobiDB-lite"/>
    </source>
</evidence>
<name>A0A2K2CNT6_BRADI</name>
<gene>
    <name evidence="2" type="ORF">BRADI_4g20179v3</name>
</gene>